<feature type="compositionally biased region" description="Polar residues" evidence="1">
    <location>
        <begin position="522"/>
        <end position="543"/>
    </location>
</feature>
<feature type="region of interest" description="Disordered" evidence="1">
    <location>
        <begin position="324"/>
        <end position="365"/>
    </location>
</feature>
<feature type="compositionally biased region" description="Gly residues" evidence="1">
    <location>
        <begin position="581"/>
        <end position="595"/>
    </location>
</feature>
<feature type="compositionally biased region" description="Pro residues" evidence="1">
    <location>
        <begin position="472"/>
        <end position="481"/>
    </location>
</feature>
<organism evidence="2 3">
    <name type="scientific">Haematococcus lacustris</name>
    <name type="common">Green alga</name>
    <name type="synonym">Haematococcus pluvialis</name>
    <dbReference type="NCBI Taxonomy" id="44745"/>
    <lineage>
        <taxon>Eukaryota</taxon>
        <taxon>Viridiplantae</taxon>
        <taxon>Chlorophyta</taxon>
        <taxon>core chlorophytes</taxon>
        <taxon>Chlorophyceae</taxon>
        <taxon>CS clade</taxon>
        <taxon>Chlamydomonadales</taxon>
        <taxon>Haematococcaceae</taxon>
        <taxon>Haematococcus</taxon>
    </lineage>
</organism>
<protein>
    <submittedName>
        <fullName evidence="2">Uncharacterized protein</fullName>
    </submittedName>
</protein>
<feature type="region of interest" description="Disordered" evidence="1">
    <location>
        <begin position="217"/>
        <end position="236"/>
    </location>
</feature>
<feature type="compositionally biased region" description="Pro residues" evidence="1">
    <location>
        <begin position="499"/>
        <end position="516"/>
    </location>
</feature>
<reference evidence="2 3" key="1">
    <citation type="submission" date="2020-02" db="EMBL/GenBank/DDBJ databases">
        <title>Draft genome sequence of Haematococcus lacustris strain NIES-144.</title>
        <authorList>
            <person name="Morimoto D."/>
            <person name="Nakagawa S."/>
            <person name="Yoshida T."/>
            <person name="Sawayama S."/>
        </authorList>
    </citation>
    <scope>NUCLEOTIDE SEQUENCE [LARGE SCALE GENOMIC DNA]</scope>
    <source>
        <strain evidence="2 3">NIES-144</strain>
    </source>
</reference>
<feature type="region of interest" description="Disordered" evidence="1">
    <location>
        <begin position="389"/>
        <end position="448"/>
    </location>
</feature>
<dbReference type="Proteomes" id="UP000485058">
    <property type="component" value="Unassembled WGS sequence"/>
</dbReference>
<sequence>MGCCWPWLCGNISLGVAPPQEAQLTLRIDVTCDGPQNQPRLLANRSLQSEISGKAVYTSRGDLELLESSYQLPSSIALWSGKGKPKQSPSTTGSDAELSVQSVSSRPSIARTSPQPSPCPGCRPARSTVSLSCGEMSRRHTSPTGTFPGDELSHIELHRPVAWAALPTIHESQPTSHRRVSHSSRFSMASLYPAKAIDVMPMDLPIPSPLPLRTLSSTGTSATAAGFQPPPPSTQVQMLASPIPPATEPAAGHSPPPSQAELAVAASQSGSVGHGASCKEQLQGAVASKCNSKCWQQQKRQHHMWHSGAAEQSWQAAPPMLATQMAPAEQEAVEPGGSGSAGQLREGQARGLVDQTAPPPNSSTWRLMHGRAAEAVGQQGLCRGGLSCDGGGQQAARGAGRLEEQGVCGSPEQATGGSSAAQGRPASRPLPSSMDFWSNPSGRAGQTLDANSSYKMLLSHIQQQALLQDDLPQPPPIPPARSPNLPLCEASRPSRKPTAPSPSPPQGSSPPVPPTPSTHSSGLQPHHNQLTQAPTPTPAQLRSQHSRRHVSDWPLIMSLEEEVQAATPLGHTPTLVWREVGGPGPGSSGGGGSGSSAGFQAVLLPSAQPAAAATMEAL</sequence>
<name>A0A699ZDP9_HAELA</name>
<proteinExistence type="predicted"/>
<feature type="compositionally biased region" description="Polar residues" evidence="1">
    <location>
        <begin position="87"/>
        <end position="114"/>
    </location>
</feature>
<feature type="compositionally biased region" description="Low complexity" evidence="1">
    <location>
        <begin position="217"/>
        <end position="226"/>
    </location>
</feature>
<evidence type="ECO:0000256" key="1">
    <source>
        <dbReference type="SAM" id="MobiDB-lite"/>
    </source>
</evidence>
<gene>
    <name evidence="2" type="ORF">HaLaN_13547</name>
</gene>
<dbReference type="EMBL" id="BLLF01001084">
    <property type="protein sequence ID" value="GFH17014.1"/>
    <property type="molecule type" value="Genomic_DNA"/>
</dbReference>
<feature type="region of interest" description="Disordered" evidence="1">
    <location>
        <begin position="469"/>
        <end position="549"/>
    </location>
</feature>
<comment type="caution">
    <text evidence="2">The sequence shown here is derived from an EMBL/GenBank/DDBJ whole genome shotgun (WGS) entry which is preliminary data.</text>
</comment>
<dbReference type="AlphaFoldDB" id="A0A699ZDP9"/>
<evidence type="ECO:0000313" key="3">
    <source>
        <dbReference type="Proteomes" id="UP000485058"/>
    </source>
</evidence>
<evidence type="ECO:0000313" key="2">
    <source>
        <dbReference type="EMBL" id="GFH17014.1"/>
    </source>
</evidence>
<accession>A0A699ZDP9</accession>
<feature type="region of interest" description="Disordered" evidence="1">
    <location>
        <begin position="577"/>
        <end position="596"/>
    </location>
</feature>
<feature type="compositionally biased region" description="Polar residues" evidence="1">
    <location>
        <begin position="412"/>
        <end position="421"/>
    </location>
</feature>
<feature type="region of interest" description="Disordered" evidence="1">
    <location>
        <begin position="79"/>
        <end position="127"/>
    </location>
</feature>
<keyword evidence="3" id="KW-1185">Reference proteome</keyword>